<gene>
    <name evidence="1" type="ORF">AVW11_04070</name>
</gene>
<dbReference type="Pfam" id="PF13385">
    <property type="entry name" value="Laminin_G_3"/>
    <property type="match status" value="1"/>
</dbReference>
<organism evidence="1 2">
    <name type="scientific">Streptomyces amritsarensis</name>
    <dbReference type="NCBI Taxonomy" id="681158"/>
    <lineage>
        <taxon>Bacteria</taxon>
        <taxon>Bacillati</taxon>
        <taxon>Actinomycetota</taxon>
        <taxon>Actinomycetes</taxon>
        <taxon>Kitasatosporales</taxon>
        <taxon>Streptomycetaceae</taxon>
        <taxon>Streptomyces</taxon>
    </lineage>
</organism>
<dbReference type="Proteomes" id="UP000187151">
    <property type="component" value="Unassembled WGS sequence"/>
</dbReference>
<dbReference type="EMBL" id="MQUR01000005">
    <property type="protein sequence ID" value="OLZ72576.1"/>
    <property type="molecule type" value="Genomic_DNA"/>
</dbReference>
<dbReference type="SUPFAM" id="SSF49899">
    <property type="entry name" value="Concanavalin A-like lectins/glucanases"/>
    <property type="match status" value="1"/>
</dbReference>
<dbReference type="Gene3D" id="2.60.120.260">
    <property type="entry name" value="Galactose-binding domain-like"/>
    <property type="match status" value="1"/>
</dbReference>
<reference evidence="1 2" key="1">
    <citation type="submission" date="2016-01" db="EMBL/GenBank/DDBJ databases">
        <title>Streptomyces amritsarensis strain MTCC 11845 genome sequencing and assembly.</title>
        <authorList>
            <person name="Sharma D."/>
            <person name="Nair G.R."/>
            <person name="Kaur G."/>
            <person name="Manhas R.K."/>
            <person name="Mayilraj S."/>
        </authorList>
    </citation>
    <scope>NUCLEOTIDE SEQUENCE [LARGE SCALE GENOMIC DNA]</scope>
    <source>
        <strain evidence="1 2">MTCC 11845</strain>
    </source>
</reference>
<dbReference type="Gene3D" id="2.60.120.200">
    <property type="match status" value="1"/>
</dbReference>
<comment type="caution">
    <text evidence="1">The sequence shown here is derived from an EMBL/GenBank/DDBJ whole genome shotgun (WGS) entry which is preliminary data.</text>
</comment>
<protein>
    <submittedName>
        <fullName evidence="1">Uncharacterized protein</fullName>
    </submittedName>
</protein>
<accession>A0ABX3G9F0</accession>
<keyword evidence="2" id="KW-1185">Reference proteome</keyword>
<proteinExistence type="predicted"/>
<dbReference type="InterPro" id="IPR013320">
    <property type="entry name" value="ConA-like_dom_sf"/>
</dbReference>
<evidence type="ECO:0000313" key="2">
    <source>
        <dbReference type="Proteomes" id="UP000187151"/>
    </source>
</evidence>
<sequence length="763" mass="81233">MVLRVAFGFAPTALSVDWTDITSYVDLSAGIRITRGASDELSQTQPSTMSLALDNLDGRFSAGLATSPYYPFVRPNCPIQYGIVTAEKNLIRIPSFETDPDTVWLPSSAGLTAWGQDATRAHSGSWSNLVEWVASGTGGGLQQTVHGLEIGKTYTLSGYVWVPTGDPSVRWRLVGGSAGTASATTNAWERISLSFTATSGTHIVELTTSVTSPVLGDKVWLDDVQVEEGASATTFDSAGAEVHWRFYGTVNDWGSSWRGLQSEVSLTATDLFKYLARLPQLSSLLTEEIQLADPTIYYPLTEPSTSASAGDLAGDGAGSLVPVQVGSGGTLTFGEQQGPAATAQTALKLAPAGAANGLRLDADMGATAETETTNDYITFECWFQTTVASRRLLAFRSQTSQHQLVFTLNGSGYLTIEHTNVGGTRTATVVTAVNLANGAWHHFVYDELTQVVYIDGGAPIAVSITLMIALRYCAIGGFPDQLWDGSVAHAAMYTGNFPPVLLAAHYAAGSTGFAGEGSEYRILRLAGYAGIAAVDPIGTFSPVASQGEGGSSALEMMRVVESTEGGRLASHRDGHAVLFQSRTVRYNAPVSVTLQYADLETDDVSVPVDDQKLVNQLKASRPGGATQRVVAQASVTAFGPYPKDVTILKTSDAEVIDAAWWSVSRYAVPQPELREVPVRAYSMPLATYRTLLDADISSVIEMTDMPDEAEAPTISATVEGYAEQIGQESHLITFHTSRTNTDAVWVLNDTTNSVLGSTTRLAY</sequence>
<name>A0ABX3G9F0_9ACTN</name>
<dbReference type="SUPFAM" id="SSF49785">
    <property type="entry name" value="Galactose-binding domain-like"/>
    <property type="match status" value="1"/>
</dbReference>
<dbReference type="InterPro" id="IPR008979">
    <property type="entry name" value="Galactose-bd-like_sf"/>
</dbReference>
<evidence type="ECO:0000313" key="1">
    <source>
        <dbReference type="EMBL" id="OLZ72576.1"/>
    </source>
</evidence>